<organism evidence="1 2">
    <name type="scientific">Vibrio ezurae NBRC 102218</name>
    <dbReference type="NCBI Taxonomy" id="1219080"/>
    <lineage>
        <taxon>Bacteria</taxon>
        <taxon>Pseudomonadati</taxon>
        <taxon>Pseudomonadota</taxon>
        <taxon>Gammaproteobacteria</taxon>
        <taxon>Vibrionales</taxon>
        <taxon>Vibrionaceae</taxon>
        <taxon>Vibrio</taxon>
    </lineage>
</organism>
<dbReference type="STRING" id="1219080.VEZ01S_45_00830"/>
<keyword evidence="2" id="KW-1185">Reference proteome</keyword>
<gene>
    <name evidence="1" type="ORF">VEZ01S_45_00830</name>
</gene>
<dbReference type="AlphaFoldDB" id="U3B697"/>
<dbReference type="Proteomes" id="UP000016562">
    <property type="component" value="Unassembled WGS sequence"/>
</dbReference>
<protein>
    <submittedName>
        <fullName evidence="1">Uncharacterized protein</fullName>
    </submittedName>
</protein>
<proteinExistence type="predicted"/>
<name>U3B697_9VIBR</name>
<comment type="caution">
    <text evidence="1">The sequence shown here is derived from an EMBL/GenBank/DDBJ whole genome shotgun (WGS) entry which is preliminary data.</text>
</comment>
<evidence type="ECO:0000313" key="2">
    <source>
        <dbReference type="Proteomes" id="UP000016562"/>
    </source>
</evidence>
<dbReference type="EMBL" id="BATM01000045">
    <property type="protein sequence ID" value="GAD80947.1"/>
    <property type="molecule type" value="Genomic_DNA"/>
</dbReference>
<sequence>MERTLTTGEIVSVGVLAQNHQGVFFQYDKSYLSRFGNLSRYVMRLDSLLRLQPGVINQNIEIEVTHATDWHL</sequence>
<dbReference type="eggNOG" id="COG3550">
    <property type="taxonomic scope" value="Bacteria"/>
</dbReference>
<accession>U3B697</accession>
<evidence type="ECO:0000313" key="1">
    <source>
        <dbReference type="EMBL" id="GAD80947.1"/>
    </source>
</evidence>
<reference evidence="1 2" key="1">
    <citation type="submission" date="2013-09" db="EMBL/GenBank/DDBJ databases">
        <title>Whole genome shotgun sequence of Vibrio ezurae NBRC 102218.</title>
        <authorList>
            <person name="Yoshida I."/>
            <person name="Hosoyama A."/>
            <person name="Numata M."/>
            <person name="Hashimoto M."/>
            <person name="Hosoyama Y."/>
            <person name="Tsuchikane K."/>
            <person name="Noguchi M."/>
            <person name="Hirakata S."/>
            <person name="Ichikawa N."/>
            <person name="Ohji S."/>
            <person name="Yamazoe A."/>
            <person name="Fujita N."/>
        </authorList>
    </citation>
    <scope>NUCLEOTIDE SEQUENCE [LARGE SCALE GENOMIC DNA]</scope>
    <source>
        <strain evidence="1 2">NBRC 102218</strain>
    </source>
</reference>